<evidence type="ECO:0000313" key="7">
    <source>
        <dbReference type="EMBL" id="MQM23904.1"/>
    </source>
</evidence>
<dbReference type="OrthoDB" id="8062037at2759"/>
<dbReference type="SMART" id="SM00184">
    <property type="entry name" value="RING"/>
    <property type="match status" value="1"/>
</dbReference>
<accession>A0A843XVA5</accession>
<organism evidence="7 8">
    <name type="scientific">Colocasia esculenta</name>
    <name type="common">Wild taro</name>
    <name type="synonym">Arum esculentum</name>
    <dbReference type="NCBI Taxonomy" id="4460"/>
    <lineage>
        <taxon>Eukaryota</taxon>
        <taxon>Viridiplantae</taxon>
        <taxon>Streptophyta</taxon>
        <taxon>Embryophyta</taxon>
        <taxon>Tracheophyta</taxon>
        <taxon>Spermatophyta</taxon>
        <taxon>Magnoliopsida</taxon>
        <taxon>Liliopsida</taxon>
        <taxon>Araceae</taxon>
        <taxon>Aroideae</taxon>
        <taxon>Colocasieae</taxon>
        <taxon>Colocasia</taxon>
    </lineage>
</organism>
<evidence type="ECO:0000256" key="5">
    <source>
        <dbReference type="SAM" id="MobiDB-lite"/>
    </source>
</evidence>
<gene>
    <name evidence="7" type="ORF">Taro_056974</name>
</gene>
<keyword evidence="2 4" id="KW-0863">Zinc-finger</keyword>
<sequence length="246" mass="26507">MASEAERDAVARAGQGPRRFRELLMGPGGVRDGDTFLFFPTIIGVMGPGGGEGEEAVGASPANRIVMMNPLGMLVLTMEDGGPLDLETIIRDILSVGGGAAGPPPASKASIEAIQTLQRPVTVDDGEEEDMEECAVCLDGLWAEGEEKEALSAVKEMPCRHRFHGGCIERWLGLHGSCPICRYRMPEEEQGGGKKGSGEEGESLGRGEAAGRQMTLERDGELQQQQQQEGRRQQQELQEQTMEEIN</sequence>
<dbReference type="GO" id="GO:0005737">
    <property type="term" value="C:cytoplasm"/>
    <property type="evidence" value="ECO:0007669"/>
    <property type="project" value="TreeGrafter"/>
</dbReference>
<keyword evidence="3" id="KW-0862">Zinc</keyword>
<keyword evidence="1" id="KW-0479">Metal-binding</keyword>
<dbReference type="InterPro" id="IPR013083">
    <property type="entry name" value="Znf_RING/FYVE/PHD"/>
</dbReference>
<name>A0A843XVA5_COLES</name>
<dbReference type="Gene3D" id="3.30.40.10">
    <property type="entry name" value="Zinc/RING finger domain, C3HC4 (zinc finger)"/>
    <property type="match status" value="1"/>
</dbReference>
<evidence type="ECO:0000259" key="6">
    <source>
        <dbReference type="PROSITE" id="PS50089"/>
    </source>
</evidence>
<evidence type="ECO:0000256" key="1">
    <source>
        <dbReference type="ARBA" id="ARBA00022723"/>
    </source>
</evidence>
<evidence type="ECO:0000256" key="3">
    <source>
        <dbReference type="ARBA" id="ARBA00022833"/>
    </source>
</evidence>
<dbReference type="PROSITE" id="PS50089">
    <property type="entry name" value="ZF_RING_2"/>
    <property type="match status" value="1"/>
</dbReference>
<feature type="region of interest" description="Disordered" evidence="5">
    <location>
        <begin position="186"/>
        <end position="246"/>
    </location>
</feature>
<dbReference type="PANTHER" id="PTHR15710:SF132">
    <property type="entry name" value="E3 UBIQUITIN-PROTEIN LIGASE MPSR1"/>
    <property type="match status" value="1"/>
</dbReference>
<reference evidence="7" key="1">
    <citation type="submission" date="2017-07" db="EMBL/GenBank/DDBJ databases">
        <title>Taro Niue Genome Assembly and Annotation.</title>
        <authorList>
            <person name="Atibalentja N."/>
            <person name="Keating K."/>
            <person name="Fields C.J."/>
        </authorList>
    </citation>
    <scope>NUCLEOTIDE SEQUENCE</scope>
    <source>
        <strain evidence="7">Niue_2</strain>
        <tissue evidence="7">Leaf</tissue>
    </source>
</reference>
<dbReference type="GO" id="GO:0008270">
    <property type="term" value="F:zinc ion binding"/>
    <property type="evidence" value="ECO:0007669"/>
    <property type="project" value="UniProtKB-KW"/>
</dbReference>
<keyword evidence="8" id="KW-1185">Reference proteome</keyword>
<protein>
    <recommendedName>
        <fullName evidence="6">RING-type domain-containing protein</fullName>
    </recommendedName>
</protein>
<dbReference type="AlphaFoldDB" id="A0A843XVA5"/>
<dbReference type="Pfam" id="PF13639">
    <property type="entry name" value="zf-RING_2"/>
    <property type="match status" value="1"/>
</dbReference>
<dbReference type="Proteomes" id="UP000652761">
    <property type="component" value="Unassembled WGS sequence"/>
</dbReference>
<dbReference type="GO" id="GO:0061630">
    <property type="term" value="F:ubiquitin protein ligase activity"/>
    <property type="evidence" value="ECO:0007669"/>
    <property type="project" value="TreeGrafter"/>
</dbReference>
<evidence type="ECO:0000256" key="2">
    <source>
        <dbReference type="ARBA" id="ARBA00022771"/>
    </source>
</evidence>
<comment type="caution">
    <text evidence="7">The sequence shown here is derived from an EMBL/GenBank/DDBJ whole genome shotgun (WGS) entry which is preliminary data.</text>
</comment>
<evidence type="ECO:0000256" key="4">
    <source>
        <dbReference type="PROSITE-ProRule" id="PRU00175"/>
    </source>
</evidence>
<evidence type="ECO:0000313" key="8">
    <source>
        <dbReference type="Proteomes" id="UP000652761"/>
    </source>
</evidence>
<proteinExistence type="predicted"/>
<dbReference type="SUPFAM" id="SSF57850">
    <property type="entry name" value="RING/U-box"/>
    <property type="match status" value="1"/>
</dbReference>
<feature type="domain" description="RING-type" evidence="6">
    <location>
        <begin position="134"/>
        <end position="182"/>
    </location>
</feature>
<dbReference type="GO" id="GO:0016567">
    <property type="term" value="P:protein ubiquitination"/>
    <property type="evidence" value="ECO:0007669"/>
    <property type="project" value="TreeGrafter"/>
</dbReference>
<dbReference type="InterPro" id="IPR001841">
    <property type="entry name" value="Znf_RING"/>
</dbReference>
<dbReference type="PANTHER" id="PTHR15710">
    <property type="entry name" value="E3 UBIQUITIN-PROTEIN LIGASE PRAJA"/>
    <property type="match status" value="1"/>
</dbReference>
<dbReference type="EMBL" id="NMUH01018526">
    <property type="protein sequence ID" value="MQM23904.1"/>
    <property type="molecule type" value="Genomic_DNA"/>
</dbReference>